<dbReference type="EMBL" id="CH963857">
    <property type="protein sequence ID" value="EDW76594.2"/>
    <property type="molecule type" value="Genomic_DNA"/>
</dbReference>
<dbReference type="InterPro" id="IPR045851">
    <property type="entry name" value="AMP-bd_C_sf"/>
</dbReference>
<name>B4MWV5_DROWI</name>
<dbReference type="InterPro" id="IPR025110">
    <property type="entry name" value="AMP-bd_C"/>
</dbReference>
<dbReference type="OrthoDB" id="10253869at2759"/>
<dbReference type="PANTHER" id="PTHR24096:SF353">
    <property type="entry name" value="GH16244P-RELATED"/>
    <property type="match status" value="1"/>
</dbReference>
<feature type="domain" description="AMP-binding enzyme C-terminal" evidence="5">
    <location>
        <begin position="444"/>
        <end position="521"/>
    </location>
</feature>
<dbReference type="FunFam" id="3.40.50.12780:FF:000025">
    <property type="entry name" value="luciferin 4-monooxygenase"/>
    <property type="match status" value="1"/>
</dbReference>
<comment type="subcellular location">
    <subcellularLocation>
        <location evidence="1">Peroxisome</location>
    </subcellularLocation>
</comment>
<protein>
    <recommendedName>
        <fullName evidence="8">AMP-dependent synthetase/ligase domain-containing protein</fullName>
    </recommendedName>
</protein>
<keyword evidence="3" id="KW-0576">Peroxisome</keyword>
<dbReference type="PhylomeDB" id="B4MWV5"/>
<dbReference type="PANTHER" id="PTHR24096">
    <property type="entry name" value="LONG-CHAIN-FATTY-ACID--COA LIGASE"/>
    <property type="match status" value="1"/>
</dbReference>
<dbReference type="PROSITE" id="PS00455">
    <property type="entry name" value="AMP_BINDING"/>
    <property type="match status" value="1"/>
</dbReference>
<gene>
    <name evidence="6" type="primary">Dwil\GK15543</name>
    <name evidence="6" type="ORF">Dwil_GK15543</name>
</gene>
<dbReference type="STRING" id="7260.B4MWV5"/>
<comment type="similarity">
    <text evidence="2">Belongs to the ATP-dependent AMP-binding enzyme family.</text>
</comment>
<dbReference type="eggNOG" id="KOG1176">
    <property type="taxonomic scope" value="Eukaryota"/>
</dbReference>
<dbReference type="Gene3D" id="3.40.50.12780">
    <property type="entry name" value="N-terminal domain of ligase-like"/>
    <property type="match status" value="1"/>
</dbReference>
<evidence type="ECO:0000256" key="3">
    <source>
        <dbReference type="ARBA" id="ARBA00023140"/>
    </source>
</evidence>
<dbReference type="Proteomes" id="UP000007798">
    <property type="component" value="Unassembled WGS sequence"/>
</dbReference>
<dbReference type="InterPro" id="IPR000873">
    <property type="entry name" value="AMP-dep_synth/lig_dom"/>
</dbReference>
<dbReference type="InterPro" id="IPR020845">
    <property type="entry name" value="AMP-binding_CS"/>
</dbReference>
<sequence>MSFVPENTYDPESKIWSGPLSQKNYFSPDLSVGEIIFNEMRRHPQLIAQVSDTENTILTCNELCLNSMRVASYMRQLGLKQSDIVGIIGRNTTHIFAVVYACFFNGIAFHSLNIKYEEKTIENLYKITKPSLIFCDGDEYEKVQTATKDLNVKIITMRNHTSESVTIEEVLTTPIVEGFKPVRLEQGTNQNLAILCSSGTTGDPKAVTISNSHSLFKFSDQLTSADVVYTHSTLDWLAGLGMTIFCGIFNPTRIIADNDYDPIRVMRIVEKYKVTWLHQAPSHMSLLVNSEEFPKAEFSSVQHYLYGGSRCSLQSQQLLRSRLSKDCMHFTYGFTELGSVATANSHFDKKPDSSGRLLGGFKMKILNEQGESLGPSEVGEVCMSNGQYWAGYYGNPQETRNMCDSDGWFHSGDLGYMDEDGFLYIVDRKKDMLKCHHIMYYPHELETVIAQMPDVAEVCVFGVWSDVNGDEPAAAVIKRIGSTLKSQDVVDYVRKHVKASYKQLLGGVLIVDDLKRSPNGKTNRRANKEYFLKVRKAN</sequence>
<dbReference type="SMR" id="B4MWV5"/>
<evidence type="ECO:0000313" key="7">
    <source>
        <dbReference type="Proteomes" id="UP000007798"/>
    </source>
</evidence>
<evidence type="ECO:0000259" key="4">
    <source>
        <dbReference type="Pfam" id="PF00501"/>
    </source>
</evidence>
<dbReference type="GO" id="GO:0005777">
    <property type="term" value="C:peroxisome"/>
    <property type="evidence" value="ECO:0007669"/>
    <property type="project" value="UniProtKB-SubCell"/>
</dbReference>
<evidence type="ECO:0008006" key="8">
    <source>
        <dbReference type="Google" id="ProtNLM"/>
    </source>
</evidence>
<dbReference type="InParanoid" id="B4MWV5"/>
<dbReference type="GO" id="GO:0046949">
    <property type="term" value="P:fatty-acyl-CoA biosynthetic process"/>
    <property type="evidence" value="ECO:0007669"/>
    <property type="project" value="TreeGrafter"/>
</dbReference>
<dbReference type="Pfam" id="PF00501">
    <property type="entry name" value="AMP-binding"/>
    <property type="match status" value="1"/>
</dbReference>
<dbReference type="SUPFAM" id="SSF56801">
    <property type="entry name" value="Acetyl-CoA synthetase-like"/>
    <property type="match status" value="1"/>
</dbReference>
<dbReference type="InterPro" id="IPR042099">
    <property type="entry name" value="ANL_N_sf"/>
</dbReference>
<dbReference type="KEGG" id="dwi:6641963"/>
<evidence type="ECO:0000256" key="1">
    <source>
        <dbReference type="ARBA" id="ARBA00004275"/>
    </source>
</evidence>
<organism evidence="6 7">
    <name type="scientific">Drosophila willistoni</name>
    <name type="common">Fruit fly</name>
    <dbReference type="NCBI Taxonomy" id="7260"/>
    <lineage>
        <taxon>Eukaryota</taxon>
        <taxon>Metazoa</taxon>
        <taxon>Ecdysozoa</taxon>
        <taxon>Arthropoda</taxon>
        <taxon>Hexapoda</taxon>
        <taxon>Insecta</taxon>
        <taxon>Pterygota</taxon>
        <taxon>Neoptera</taxon>
        <taxon>Endopterygota</taxon>
        <taxon>Diptera</taxon>
        <taxon>Brachycera</taxon>
        <taxon>Muscomorpha</taxon>
        <taxon>Ephydroidea</taxon>
        <taxon>Drosophilidae</taxon>
        <taxon>Drosophila</taxon>
        <taxon>Sophophora</taxon>
    </lineage>
</organism>
<evidence type="ECO:0000313" key="6">
    <source>
        <dbReference type="EMBL" id="EDW76594.2"/>
    </source>
</evidence>
<evidence type="ECO:0000259" key="5">
    <source>
        <dbReference type="Pfam" id="PF13193"/>
    </source>
</evidence>
<proteinExistence type="inferred from homology"/>
<dbReference type="HOGENOM" id="CLU_000022_59_2_1"/>
<dbReference type="AlphaFoldDB" id="B4MWV5"/>
<dbReference type="FunFam" id="3.30.300.30:FF:000007">
    <property type="entry name" value="4-coumarate--CoA ligase 2"/>
    <property type="match status" value="1"/>
</dbReference>
<evidence type="ECO:0000256" key="2">
    <source>
        <dbReference type="ARBA" id="ARBA00006432"/>
    </source>
</evidence>
<reference evidence="6 7" key="1">
    <citation type="journal article" date="2007" name="Nature">
        <title>Evolution of genes and genomes on the Drosophila phylogeny.</title>
        <authorList>
            <consortium name="Drosophila 12 Genomes Consortium"/>
            <person name="Clark A.G."/>
            <person name="Eisen M.B."/>
            <person name="Smith D.R."/>
            <person name="Bergman C.M."/>
            <person name="Oliver B."/>
            <person name="Markow T.A."/>
            <person name="Kaufman T.C."/>
            <person name="Kellis M."/>
            <person name="Gelbart W."/>
            <person name="Iyer V.N."/>
            <person name="Pollard D.A."/>
            <person name="Sackton T.B."/>
            <person name="Larracuente A.M."/>
            <person name="Singh N.D."/>
            <person name="Abad J.P."/>
            <person name="Abt D.N."/>
            <person name="Adryan B."/>
            <person name="Aguade M."/>
            <person name="Akashi H."/>
            <person name="Anderson W.W."/>
            <person name="Aquadro C.F."/>
            <person name="Ardell D.H."/>
            <person name="Arguello R."/>
            <person name="Artieri C.G."/>
            <person name="Barbash D.A."/>
            <person name="Barker D."/>
            <person name="Barsanti P."/>
            <person name="Batterham P."/>
            <person name="Batzoglou S."/>
            <person name="Begun D."/>
            <person name="Bhutkar A."/>
            <person name="Blanco E."/>
            <person name="Bosak S.A."/>
            <person name="Bradley R.K."/>
            <person name="Brand A.D."/>
            <person name="Brent M.R."/>
            <person name="Brooks A.N."/>
            <person name="Brown R.H."/>
            <person name="Butlin R.K."/>
            <person name="Caggese C."/>
            <person name="Calvi B.R."/>
            <person name="Bernardo de Carvalho A."/>
            <person name="Caspi A."/>
            <person name="Castrezana S."/>
            <person name="Celniker S.E."/>
            <person name="Chang J.L."/>
            <person name="Chapple C."/>
            <person name="Chatterji S."/>
            <person name="Chinwalla A."/>
            <person name="Civetta A."/>
            <person name="Clifton S.W."/>
            <person name="Comeron J.M."/>
            <person name="Costello J.C."/>
            <person name="Coyne J.A."/>
            <person name="Daub J."/>
            <person name="David R.G."/>
            <person name="Delcher A.L."/>
            <person name="Delehaunty K."/>
            <person name="Do C.B."/>
            <person name="Ebling H."/>
            <person name="Edwards K."/>
            <person name="Eickbush T."/>
            <person name="Evans J.D."/>
            <person name="Filipski A."/>
            <person name="Findeiss S."/>
            <person name="Freyhult E."/>
            <person name="Fulton L."/>
            <person name="Fulton R."/>
            <person name="Garcia A.C."/>
            <person name="Gardiner A."/>
            <person name="Garfield D.A."/>
            <person name="Garvin B.E."/>
            <person name="Gibson G."/>
            <person name="Gilbert D."/>
            <person name="Gnerre S."/>
            <person name="Godfrey J."/>
            <person name="Good R."/>
            <person name="Gotea V."/>
            <person name="Gravely B."/>
            <person name="Greenberg A.J."/>
            <person name="Griffiths-Jones S."/>
            <person name="Gross S."/>
            <person name="Guigo R."/>
            <person name="Gustafson E.A."/>
            <person name="Haerty W."/>
            <person name="Hahn M.W."/>
            <person name="Halligan D.L."/>
            <person name="Halpern A.L."/>
            <person name="Halter G.M."/>
            <person name="Han M.V."/>
            <person name="Heger A."/>
            <person name="Hillier L."/>
            <person name="Hinrichs A.S."/>
            <person name="Holmes I."/>
            <person name="Hoskins R.A."/>
            <person name="Hubisz M.J."/>
            <person name="Hultmark D."/>
            <person name="Huntley M.A."/>
            <person name="Jaffe D.B."/>
            <person name="Jagadeeshan S."/>
            <person name="Jeck W.R."/>
            <person name="Johnson J."/>
            <person name="Jones C.D."/>
            <person name="Jordan W.C."/>
            <person name="Karpen G.H."/>
            <person name="Kataoka E."/>
            <person name="Keightley P.D."/>
            <person name="Kheradpour P."/>
            <person name="Kirkness E.F."/>
            <person name="Koerich L.B."/>
            <person name="Kristiansen K."/>
            <person name="Kudrna D."/>
            <person name="Kulathinal R.J."/>
            <person name="Kumar S."/>
            <person name="Kwok R."/>
            <person name="Lander E."/>
            <person name="Langley C.H."/>
            <person name="Lapoint R."/>
            <person name="Lazzaro B.P."/>
            <person name="Lee S.J."/>
            <person name="Levesque L."/>
            <person name="Li R."/>
            <person name="Lin C.F."/>
            <person name="Lin M.F."/>
            <person name="Lindblad-Toh K."/>
            <person name="Llopart A."/>
            <person name="Long M."/>
            <person name="Low L."/>
            <person name="Lozovsky E."/>
            <person name="Lu J."/>
            <person name="Luo M."/>
            <person name="Machado C.A."/>
            <person name="Makalowski W."/>
            <person name="Marzo M."/>
            <person name="Matsuda M."/>
            <person name="Matzkin L."/>
            <person name="McAllister B."/>
            <person name="McBride C.S."/>
            <person name="McKernan B."/>
            <person name="McKernan K."/>
            <person name="Mendez-Lago M."/>
            <person name="Minx P."/>
            <person name="Mollenhauer M.U."/>
            <person name="Montooth K."/>
            <person name="Mount S.M."/>
            <person name="Mu X."/>
            <person name="Myers E."/>
            <person name="Negre B."/>
            <person name="Newfeld S."/>
            <person name="Nielsen R."/>
            <person name="Noor M.A."/>
            <person name="O'Grady P."/>
            <person name="Pachter L."/>
            <person name="Papaceit M."/>
            <person name="Parisi M.J."/>
            <person name="Parisi M."/>
            <person name="Parts L."/>
            <person name="Pedersen J.S."/>
            <person name="Pesole G."/>
            <person name="Phillippy A.M."/>
            <person name="Ponting C.P."/>
            <person name="Pop M."/>
            <person name="Porcelli D."/>
            <person name="Powell J.R."/>
            <person name="Prohaska S."/>
            <person name="Pruitt K."/>
            <person name="Puig M."/>
            <person name="Quesneville H."/>
            <person name="Ram K.R."/>
            <person name="Rand D."/>
            <person name="Rasmussen M.D."/>
            <person name="Reed L.K."/>
            <person name="Reenan R."/>
            <person name="Reily A."/>
            <person name="Remington K.A."/>
            <person name="Rieger T.T."/>
            <person name="Ritchie M.G."/>
            <person name="Robin C."/>
            <person name="Rogers Y.H."/>
            <person name="Rohde C."/>
            <person name="Rozas J."/>
            <person name="Rubenfield M.J."/>
            <person name="Ruiz A."/>
            <person name="Russo S."/>
            <person name="Salzberg S.L."/>
            <person name="Sanchez-Gracia A."/>
            <person name="Saranga D.J."/>
            <person name="Sato H."/>
            <person name="Schaeffer S.W."/>
            <person name="Schatz M.C."/>
            <person name="Schlenke T."/>
            <person name="Schwartz R."/>
            <person name="Segarra C."/>
            <person name="Singh R.S."/>
            <person name="Sirot L."/>
            <person name="Sirota M."/>
            <person name="Sisneros N.B."/>
            <person name="Smith C.D."/>
            <person name="Smith T.F."/>
            <person name="Spieth J."/>
            <person name="Stage D.E."/>
            <person name="Stark A."/>
            <person name="Stephan W."/>
            <person name="Strausberg R.L."/>
            <person name="Strempel S."/>
            <person name="Sturgill D."/>
            <person name="Sutton G."/>
            <person name="Sutton G.G."/>
            <person name="Tao W."/>
            <person name="Teichmann S."/>
            <person name="Tobari Y.N."/>
            <person name="Tomimura Y."/>
            <person name="Tsolas J.M."/>
            <person name="Valente V.L."/>
            <person name="Venter E."/>
            <person name="Venter J.C."/>
            <person name="Vicario S."/>
            <person name="Vieira F.G."/>
            <person name="Vilella A.J."/>
            <person name="Villasante A."/>
            <person name="Walenz B."/>
            <person name="Wang J."/>
            <person name="Wasserman M."/>
            <person name="Watts T."/>
            <person name="Wilson D."/>
            <person name="Wilson R.K."/>
            <person name="Wing R.A."/>
            <person name="Wolfner M.F."/>
            <person name="Wong A."/>
            <person name="Wong G.K."/>
            <person name="Wu C.I."/>
            <person name="Wu G."/>
            <person name="Yamamoto D."/>
            <person name="Yang H.P."/>
            <person name="Yang S.P."/>
            <person name="Yorke J.A."/>
            <person name="Yoshida K."/>
            <person name="Zdobnov E."/>
            <person name="Zhang P."/>
            <person name="Zhang Y."/>
            <person name="Zimin A.V."/>
            <person name="Baldwin J."/>
            <person name="Abdouelleil A."/>
            <person name="Abdulkadir J."/>
            <person name="Abebe A."/>
            <person name="Abera B."/>
            <person name="Abreu J."/>
            <person name="Acer S.C."/>
            <person name="Aftuck L."/>
            <person name="Alexander A."/>
            <person name="An P."/>
            <person name="Anderson E."/>
            <person name="Anderson S."/>
            <person name="Arachi H."/>
            <person name="Azer M."/>
            <person name="Bachantsang P."/>
            <person name="Barry A."/>
            <person name="Bayul T."/>
            <person name="Berlin A."/>
            <person name="Bessette D."/>
            <person name="Bloom T."/>
            <person name="Blye J."/>
            <person name="Boguslavskiy L."/>
            <person name="Bonnet C."/>
            <person name="Boukhgalter B."/>
            <person name="Bourzgui I."/>
            <person name="Brown A."/>
            <person name="Cahill P."/>
            <person name="Channer S."/>
            <person name="Cheshatsang Y."/>
            <person name="Chuda L."/>
            <person name="Citroen M."/>
            <person name="Collymore A."/>
            <person name="Cooke P."/>
            <person name="Costello M."/>
            <person name="D'Aco K."/>
            <person name="Daza R."/>
            <person name="De Haan G."/>
            <person name="DeGray S."/>
            <person name="DeMaso C."/>
            <person name="Dhargay N."/>
            <person name="Dooley K."/>
            <person name="Dooley E."/>
            <person name="Doricent M."/>
            <person name="Dorje P."/>
            <person name="Dorjee K."/>
            <person name="Dupes A."/>
            <person name="Elong R."/>
            <person name="Falk J."/>
            <person name="Farina A."/>
            <person name="Faro S."/>
            <person name="Ferguson D."/>
            <person name="Fisher S."/>
            <person name="Foley C.D."/>
            <person name="Franke A."/>
            <person name="Friedrich D."/>
            <person name="Gadbois L."/>
            <person name="Gearin G."/>
            <person name="Gearin C.R."/>
            <person name="Giannoukos G."/>
            <person name="Goode T."/>
            <person name="Graham J."/>
            <person name="Grandbois E."/>
            <person name="Grewal S."/>
            <person name="Gyaltsen K."/>
            <person name="Hafez N."/>
            <person name="Hagos B."/>
            <person name="Hall J."/>
            <person name="Henson C."/>
            <person name="Hollinger A."/>
            <person name="Honan T."/>
            <person name="Huard M.D."/>
            <person name="Hughes L."/>
            <person name="Hurhula B."/>
            <person name="Husby M.E."/>
            <person name="Kamat A."/>
            <person name="Kanga B."/>
            <person name="Kashin S."/>
            <person name="Khazanovich D."/>
            <person name="Kisner P."/>
            <person name="Lance K."/>
            <person name="Lara M."/>
            <person name="Lee W."/>
            <person name="Lennon N."/>
            <person name="Letendre F."/>
            <person name="LeVine R."/>
            <person name="Lipovsky A."/>
            <person name="Liu X."/>
            <person name="Liu J."/>
            <person name="Liu S."/>
            <person name="Lokyitsang T."/>
            <person name="Lokyitsang Y."/>
            <person name="Lubonja R."/>
            <person name="Lui A."/>
            <person name="MacDonald P."/>
            <person name="Magnisalis V."/>
            <person name="Maru K."/>
            <person name="Matthews C."/>
            <person name="McCusker W."/>
            <person name="McDonough S."/>
            <person name="Mehta T."/>
            <person name="Meldrim J."/>
            <person name="Meneus L."/>
            <person name="Mihai O."/>
            <person name="Mihalev A."/>
            <person name="Mihova T."/>
            <person name="Mittelman R."/>
            <person name="Mlenga V."/>
            <person name="Montmayeur A."/>
            <person name="Mulrain L."/>
            <person name="Navidi A."/>
            <person name="Naylor J."/>
            <person name="Negash T."/>
            <person name="Nguyen T."/>
            <person name="Nguyen N."/>
            <person name="Nicol R."/>
            <person name="Norbu C."/>
            <person name="Norbu N."/>
            <person name="Novod N."/>
            <person name="O'Neill B."/>
            <person name="Osman S."/>
            <person name="Markiewicz E."/>
            <person name="Oyono O.L."/>
            <person name="Patti C."/>
            <person name="Phunkhang P."/>
            <person name="Pierre F."/>
            <person name="Priest M."/>
            <person name="Raghuraman S."/>
            <person name="Rege F."/>
            <person name="Reyes R."/>
            <person name="Rise C."/>
            <person name="Rogov P."/>
            <person name="Ross K."/>
            <person name="Ryan E."/>
            <person name="Settipalli S."/>
            <person name="Shea T."/>
            <person name="Sherpa N."/>
            <person name="Shi L."/>
            <person name="Shih D."/>
            <person name="Sparrow T."/>
            <person name="Spaulding J."/>
            <person name="Stalker J."/>
            <person name="Stange-Thomann N."/>
            <person name="Stavropoulos S."/>
            <person name="Stone C."/>
            <person name="Strader C."/>
            <person name="Tesfaye S."/>
            <person name="Thomson T."/>
            <person name="Thoulutsang Y."/>
            <person name="Thoulutsang D."/>
            <person name="Topham K."/>
            <person name="Topping I."/>
            <person name="Tsamla T."/>
            <person name="Vassiliev H."/>
            <person name="Vo A."/>
            <person name="Wangchuk T."/>
            <person name="Wangdi T."/>
            <person name="Weiand M."/>
            <person name="Wilkinson J."/>
            <person name="Wilson A."/>
            <person name="Yadav S."/>
            <person name="Young G."/>
            <person name="Yu Q."/>
            <person name="Zembek L."/>
            <person name="Zhong D."/>
            <person name="Zimmer A."/>
            <person name="Zwirko Z."/>
            <person name="Jaffe D.B."/>
            <person name="Alvarez P."/>
            <person name="Brockman W."/>
            <person name="Butler J."/>
            <person name="Chin C."/>
            <person name="Gnerre S."/>
            <person name="Grabherr M."/>
            <person name="Kleber M."/>
            <person name="Mauceli E."/>
            <person name="MacCallum I."/>
        </authorList>
    </citation>
    <scope>NUCLEOTIDE SEQUENCE [LARGE SCALE GENOMIC DNA]</scope>
    <source>
        <strain evidence="7">Tucson 14030-0811.24</strain>
    </source>
</reference>
<dbReference type="Pfam" id="PF13193">
    <property type="entry name" value="AMP-binding_C"/>
    <property type="match status" value="1"/>
</dbReference>
<keyword evidence="7" id="KW-1185">Reference proteome</keyword>
<dbReference type="GO" id="GO:0004467">
    <property type="term" value="F:long-chain fatty acid-CoA ligase activity"/>
    <property type="evidence" value="ECO:0007669"/>
    <property type="project" value="TreeGrafter"/>
</dbReference>
<dbReference type="Gene3D" id="3.30.300.30">
    <property type="match status" value="1"/>
</dbReference>
<feature type="domain" description="AMP-dependent synthetase/ligase" evidence="4">
    <location>
        <begin position="39"/>
        <end position="393"/>
    </location>
</feature>
<dbReference type="CDD" id="cd05911">
    <property type="entry name" value="Firefly_Luc_like"/>
    <property type="match status" value="1"/>
</dbReference>
<accession>B4MWV5</accession>